<evidence type="ECO:0000259" key="1">
    <source>
        <dbReference type="Pfam" id="PF09836"/>
    </source>
</evidence>
<sequence>MAEALYEQLMRMANHVRDPQRHAPPPGIEARRLAVYRQLFLGNLESLLAGAFPVARASLGAARWQALVTTFYANHRCQTPLFTELGSEFVDYLETGGAADLPPWLAELAHYERVESVLLLSDAAEPHHDPQGDLLEGVPVLSPLAMPLAYRWPVVEIGPGHLPQQAPEQPTLILARRDTDRHVYFSRLAPLAHALLLSLQECLISGRAHLARLAAAIGVAPEEIVPAGLALLEDLRGQGVVLGTRLGA</sequence>
<organism evidence="3 4">
    <name type="scientific">Ectopseudomonas toyotomiensis</name>
    <dbReference type="NCBI Taxonomy" id="554344"/>
    <lineage>
        <taxon>Bacteria</taxon>
        <taxon>Pseudomonadati</taxon>
        <taxon>Pseudomonadota</taxon>
        <taxon>Gammaproteobacteria</taxon>
        <taxon>Pseudomonadales</taxon>
        <taxon>Pseudomonadaceae</taxon>
        <taxon>Ectopseudomonas</taxon>
    </lineage>
</organism>
<keyword evidence="4" id="KW-1185">Reference proteome</keyword>
<dbReference type="Gene3D" id="3.90.930.50">
    <property type="match status" value="1"/>
</dbReference>
<dbReference type="Pfam" id="PF22106">
    <property type="entry name" value="NGO1945_C"/>
    <property type="match status" value="1"/>
</dbReference>
<proteinExistence type="predicted"/>
<dbReference type="Pfam" id="PF09836">
    <property type="entry name" value="DUF2063"/>
    <property type="match status" value="1"/>
</dbReference>
<dbReference type="Gene3D" id="1.10.150.690">
    <property type="entry name" value="DUF2063"/>
    <property type="match status" value="1"/>
</dbReference>
<feature type="domain" description="Putative DNA-binding" evidence="1">
    <location>
        <begin position="11"/>
        <end position="93"/>
    </location>
</feature>
<dbReference type="EMBL" id="FOXK01000019">
    <property type="protein sequence ID" value="SFQ50008.1"/>
    <property type="molecule type" value="Genomic_DNA"/>
</dbReference>
<accession>A0A1I5Z0E9</accession>
<evidence type="ECO:0000259" key="2">
    <source>
        <dbReference type="Pfam" id="PF22106"/>
    </source>
</evidence>
<dbReference type="RefSeq" id="WP_074919154.1">
    <property type="nucleotide sequence ID" value="NZ_FOXK01000019.1"/>
</dbReference>
<protein>
    <submittedName>
        <fullName evidence="3">Uncharacterized protein</fullName>
    </submittedName>
</protein>
<gene>
    <name evidence="3" type="ORF">SAMN05216177_11935</name>
</gene>
<dbReference type="InterPro" id="IPR018640">
    <property type="entry name" value="DUF2063"/>
</dbReference>
<dbReference type="Proteomes" id="UP000182025">
    <property type="component" value="Unassembled WGS sequence"/>
</dbReference>
<dbReference type="InterPro" id="IPR054098">
    <property type="entry name" value="NGO1945-like_C"/>
</dbReference>
<dbReference type="InterPro" id="IPR044922">
    <property type="entry name" value="DUF2063_N_sf"/>
</dbReference>
<dbReference type="OrthoDB" id="4146344at2"/>
<feature type="domain" description="NGO1945-like C-terminal" evidence="2">
    <location>
        <begin position="142"/>
        <end position="236"/>
    </location>
</feature>
<evidence type="ECO:0000313" key="3">
    <source>
        <dbReference type="EMBL" id="SFQ50008.1"/>
    </source>
</evidence>
<evidence type="ECO:0000313" key="4">
    <source>
        <dbReference type="Proteomes" id="UP000182025"/>
    </source>
</evidence>
<dbReference type="AlphaFoldDB" id="A0A1I5Z0E9"/>
<reference evidence="4" key="1">
    <citation type="submission" date="2016-10" db="EMBL/GenBank/DDBJ databases">
        <authorList>
            <person name="Varghese N."/>
            <person name="Submissions S."/>
        </authorList>
    </citation>
    <scope>NUCLEOTIDE SEQUENCE [LARGE SCALE GENOMIC DNA]</scope>
    <source>
        <strain evidence="4">JCM 15604</strain>
    </source>
</reference>
<name>A0A1I5Z0E9_9GAMM</name>